<proteinExistence type="predicted"/>
<evidence type="ECO:0000259" key="4">
    <source>
        <dbReference type="PROSITE" id="PS50943"/>
    </source>
</evidence>
<dbReference type="SUPFAM" id="SSF47413">
    <property type="entry name" value="lambda repressor-like DNA-binding domains"/>
    <property type="match status" value="1"/>
</dbReference>
<dbReference type="Gene3D" id="1.10.260.40">
    <property type="entry name" value="lambda repressor-like DNA-binding domains"/>
    <property type="match status" value="1"/>
</dbReference>
<dbReference type="InterPro" id="IPR010982">
    <property type="entry name" value="Lambda_DNA-bd_dom_sf"/>
</dbReference>
<dbReference type="PANTHER" id="PTHR40661:SF2">
    <property type="entry name" value="HTH-TYPE TRANSCRIPTIONAL REGULATOR PRTR"/>
    <property type="match status" value="1"/>
</dbReference>
<reference evidence="6" key="1">
    <citation type="submission" date="2016-06" db="EMBL/GenBank/DDBJ databases">
        <authorList>
            <person name="Chen W."/>
            <person name="Hasegawa D.K."/>
        </authorList>
    </citation>
    <scope>NUCLEOTIDE SEQUENCE [LARGE SCALE GENOMIC DNA]</scope>
    <source>
        <strain evidence="6">MEAM1</strain>
    </source>
</reference>
<feature type="domain" description="HTH cro/C1-type" evidence="4">
    <location>
        <begin position="10"/>
        <end position="63"/>
    </location>
</feature>
<evidence type="ECO:0000256" key="2">
    <source>
        <dbReference type="ARBA" id="ARBA00023125"/>
    </source>
</evidence>
<dbReference type="CDD" id="cd00093">
    <property type="entry name" value="HTH_XRE"/>
    <property type="match status" value="1"/>
</dbReference>
<accession>A0A249DXD5</accession>
<dbReference type="InterPro" id="IPR036286">
    <property type="entry name" value="LexA/Signal_pep-like_sf"/>
</dbReference>
<gene>
    <name evidence="5" type="ORF">BA171_01945</name>
</gene>
<dbReference type="PROSITE" id="PS50943">
    <property type="entry name" value="HTH_CROC1"/>
    <property type="match status" value="1"/>
</dbReference>
<dbReference type="GO" id="GO:0003677">
    <property type="term" value="F:DNA binding"/>
    <property type="evidence" value="ECO:0007669"/>
    <property type="project" value="UniProtKB-KW"/>
</dbReference>
<evidence type="ECO:0000256" key="1">
    <source>
        <dbReference type="ARBA" id="ARBA00023015"/>
    </source>
</evidence>
<dbReference type="SMART" id="SM00530">
    <property type="entry name" value="HTH_XRE"/>
    <property type="match status" value="1"/>
</dbReference>
<keyword evidence="1" id="KW-0805">Transcription regulation</keyword>
<dbReference type="RefSeq" id="WP_016857712.1">
    <property type="nucleotide sequence ID" value="NZ_CP016303.1"/>
</dbReference>
<sequence length="202" mass="22346">MNEKTLAERLKMAMKQTGLTQAKLADAAGMTQPSIWKLLNGKALSSTKLIEIAKVLRVRPEWLSEGKGSIRENEKENLEKNISYDDIFSVAVYGKNGPTGEKVLVPDLVKSKYCRAYRLDINSGCADAPAGTLIVVDTEEIPGTGDLVYACINDTMSVYRFMQGGMFGFLSVDDLRIPLFELTSKSSLIGVLVYLSRSLRRR</sequence>
<dbReference type="AlphaFoldDB" id="A0A249DXD5"/>
<evidence type="ECO:0000313" key="6">
    <source>
        <dbReference type="Proteomes" id="UP000216438"/>
    </source>
</evidence>
<dbReference type="InterPro" id="IPR001387">
    <property type="entry name" value="Cro/C1-type_HTH"/>
</dbReference>
<keyword evidence="2" id="KW-0238">DNA-binding</keyword>
<dbReference type="Pfam" id="PF01381">
    <property type="entry name" value="HTH_3"/>
    <property type="match status" value="1"/>
</dbReference>
<dbReference type="EMBL" id="CP016303">
    <property type="protein sequence ID" value="ASX25925.1"/>
    <property type="molecule type" value="Genomic_DNA"/>
</dbReference>
<keyword evidence="3" id="KW-0804">Transcription</keyword>
<name>A0A249DXD5_9ENTR</name>
<organism evidence="5 6">
    <name type="scientific">Candidatus Hamiltonella defensa</name>
    <name type="common">Bemisia tabaci</name>
    <dbReference type="NCBI Taxonomy" id="672795"/>
    <lineage>
        <taxon>Bacteria</taxon>
        <taxon>Pseudomonadati</taxon>
        <taxon>Pseudomonadota</taxon>
        <taxon>Gammaproteobacteria</taxon>
        <taxon>Enterobacterales</taxon>
        <taxon>Enterobacteriaceae</taxon>
        <taxon>aphid secondary symbionts</taxon>
        <taxon>Candidatus Williamhamiltonella</taxon>
    </lineage>
</organism>
<dbReference type="OrthoDB" id="9791537at2"/>
<protein>
    <submittedName>
        <fullName evidence="5">Transcriptional regulator</fullName>
    </submittedName>
</protein>
<dbReference type="PANTHER" id="PTHR40661">
    <property type="match status" value="1"/>
</dbReference>
<reference evidence="5 6" key="2">
    <citation type="submission" date="2017-09" db="EMBL/GenBank/DDBJ databases">
        <title>The genome of whitefly Bemisia tabaci, a global crop pest, provides novel insights into virus transmission, host adaptation and insecticide resistance.</title>
        <authorList>
            <person name="Kaur N."/>
            <person name="Kliot A."/>
            <person name="Pinheiro P.V."/>
            <person name="Luan J."/>
            <person name="Zheng Y."/>
            <person name="Liu W."/>
            <person name="Sun H."/>
            <person name="Yang X."/>
            <person name="Xu Y."/>
            <person name="Luo Y."/>
            <person name="Kruse A."/>
            <person name="Fisher T.W."/>
            <person name="Nelson D.R."/>
            <person name="Elimelech M."/>
            <person name="MacCoss M."/>
            <person name="Johnson R."/>
            <person name="Cohen E."/>
            <person name="Hunter W.B."/>
            <person name="Brown J.K."/>
            <person name="Jander G."/>
            <person name="Cilia M."/>
            <person name="Douglas A.E."/>
            <person name="Ghanim M."/>
            <person name="Simmons A.M."/>
            <person name="Wintermantel W.M."/>
            <person name="Ling K.-S."/>
            <person name="Fei Z."/>
        </authorList>
    </citation>
    <scope>NUCLEOTIDE SEQUENCE [LARGE SCALE GENOMIC DNA]</scope>
    <source>
        <strain evidence="5 6">MEAM1</strain>
    </source>
</reference>
<dbReference type="Proteomes" id="UP000216438">
    <property type="component" value="Chromosome"/>
</dbReference>
<evidence type="ECO:0000256" key="3">
    <source>
        <dbReference type="ARBA" id="ARBA00023163"/>
    </source>
</evidence>
<dbReference type="SUPFAM" id="SSF51306">
    <property type="entry name" value="LexA/Signal peptidase"/>
    <property type="match status" value="1"/>
</dbReference>
<evidence type="ECO:0000313" key="5">
    <source>
        <dbReference type="EMBL" id="ASX25925.1"/>
    </source>
</evidence>